<dbReference type="EMBL" id="NHMK01000011">
    <property type="protein sequence ID" value="OWL96651.1"/>
    <property type="molecule type" value="Genomic_DNA"/>
</dbReference>
<dbReference type="AlphaFoldDB" id="A0A2D0A892"/>
<feature type="region of interest" description="Disordered" evidence="1">
    <location>
        <begin position="104"/>
        <end position="135"/>
    </location>
</feature>
<protein>
    <submittedName>
        <fullName evidence="2">Uncharacterized protein</fullName>
    </submittedName>
</protein>
<proteinExistence type="predicted"/>
<dbReference type="Proteomes" id="UP000197208">
    <property type="component" value="Unassembled WGS sequence"/>
</dbReference>
<organism evidence="2 3">
    <name type="scientific">Deinococcus indicus</name>
    <dbReference type="NCBI Taxonomy" id="223556"/>
    <lineage>
        <taxon>Bacteria</taxon>
        <taxon>Thermotogati</taxon>
        <taxon>Deinococcota</taxon>
        <taxon>Deinococci</taxon>
        <taxon>Deinococcales</taxon>
        <taxon>Deinococcaceae</taxon>
        <taxon>Deinococcus</taxon>
    </lineage>
</organism>
<name>A0A2D0A892_9DEIO</name>
<evidence type="ECO:0000313" key="2">
    <source>
        <dbReference type="EMBL" id="OWL96651.1"/>
    </source>
</evidence>
<dbReference type="OrthoDB" id="74039at2"/>
<evidence type="ECO:0000256" key="1">
    <source>
        <dbReference type="SAM" id="MobiDB-lite"/>
    </source>
</evidence>
<evidence type="ECO:0000313" key="3">
    <source>
        <dbReference type="Proteomes" id="UP000197208"/>
    </source>
</evidence>
<sequence>MIVRATLGPPAEVRDGDVTYVAYPLTVTETIAGDPASLPRQGGAPALLFLKGLADLPDLRAGQDVIALLYSARLDSPLVGFNQGLYPVVNGSLVPGVTLAAAPATPSAPGTPATPAATPTAATSPAATTPPPATVITDPARLRAAILAAREARP</sequence>
<gene>
    <name evidence="2" type="ORF">CBQ26_08835</name>
</gene>
<feature type="compositionally biased region" description="Low complexity" evidence="1">
    <location>
        <begin position="104"/>
        <end position="127"/>
    </location>
</feature>
<accession>A0A2D0A892</accession>
<comment type="caution">
    <text evidence="2">The sequence shown here is derived from an EMBL/GenBank/DDBJ whole genome shotgun (WGS) entry which is preliminary data.</text>
</comment>
<keyword evidence="3" id="KW-1185">Reference proteome</keyword>
<reference evidence="2 3" key="1">
    <citation type="submission" date="2017-05" db="EMBL/GenBank/DDBJ databases">
        <title>De novo genome assembly of Deniococcus indicus strain DR1.</title>
        <authorList>
            <person name="Chauhan D."/>
            <person name="Yennamalli R.M."/>
            <person name="Priyadarshini R."/>
        </authorList>
    </citation>
    <scope>NUCLEOTIDE SEQUENCE [LARGE SCALE GENOMIC DNA]</scope>
    <source>
        <strain evidence="2 3">DR1</strain>
    </source>
</reference>